<dbReference type="Proteomes" id="UP001458880">
    <property type="component" value="Unassembled WGS sequence"/>
</dbReference>
<evidence type="ECO:0000313" key="1">
    <source>
        <dbReference type="EMBL" id="KAK9718371.1"/>
    </source>
</evidence>
<comment type="caution">
    <text evidence="1">The sequence shown here is derived from an EMBL/GenBank/DDBJ whole genome shotgun (WGS) entry which is preliminary data.</text>
</comment>
<organism evidence="1 2">
    <name type="scientific">Popillia japonica</name>
    <name type="common">Japanese beetle</name>
    <dbReference type="NCBI Taxonomy" id="7064"/>
    <lineage>
        <taxon>Eukaryota</taxon>
        <taxon>Metazoa</taxon>
        <taxon>Ecdysozoa</taxon>
        <taxon>Arthropoda</taxon>
        <taxon>Hexapoda</taxon>
        <taxon>Insecta</taxon>
        <taxon>Pterygota</taxon>
        <taxon>Neoptera</taxon>
        <taxon>Endopterygota</taxon>
        <taxon>Coleoptera</taxon>
        <taxon>Polyphaga</taxon>
        <taxon>Scarabaeiformia</taxon>
        <taxon>Scarabaeidae</taxon>
        <taxon>Rutelinae</taxon>
        <taxon>Popillia</taxon>
    </lineage>
</organism>
<proteinExistence type="predicted"/>
<evidence type="ECO:0000313" key="2">
    <source>
        <dbReference type="Proteomes" id="UP001458880"/>
    </source>
</evidence>
<accession>A0AAW1KJJ4</accession>
<gene>
    <name evidence="1" type="ORF">QE152_g23210</name>
</gene>
<protein>
    <submittedName>
        <fullName evidence="1">Uncharacterized protein</fullName>
    </submittedName>
</protein>
<dbReference type="AlphaFoldDB" id="A0AAW1KJJ4"/>
<dbReference type="EMBL" id="JASPKY010000229">
    <property type="protein sequence ID" value="KAK9718371.1"/>
    <property type="molecule type" value="Genomic_DNA"/>
</dbReference>
<sequence>MAYSRLFSEAVQGFVQGFPSFGSLKEDECLEQKQQWFCKEAKYGIIYVGTLNLSSLPKNILFSEAVQGFPSFGNLKEDECLEQKQQWFCKEAKYGIIYVGTLNLSSLPKNILPPSDCINRAEEVEWLPKNILPPSDCINRAEEVEWEFTETVKHWNCQSKQVRMTGNDENER</sequence>
<keyword evidence="2" id="KW-1185">Reference proteome</keyword>
<reference evidence="1 2" key="1">
    <citation type="journal article" date="2024" name="BMC Genomics">
        <title>De novo assembly and annotation of Popillia japonica's genome with initial clues to its potential as an invasive pest.</title>
        <authorList>
            <person name="Cucini C."/>
            <person name="Boschi S."/>
            <person name="Funari R."/>
            <person name="Cardaioli E."/>
            <person name="Iannotti N."/>
            <person name="Marturano G."/>
            <person name="Paoli F."/>
            <person name="Bruttini M."/>
            <person name="Carapelli A."/>
            <person name="Frati F."/>
            <person name="Nardi F."/>
        </authorList>
    </citation>
    <scope>NUCLEOTIDE SEQUENCE [LARGE SCALE GENOMIC DNA]</scope>
    <source>
        <strain evidence="1">DMR45628</strain>
    </source>
</reference>
<name>A0AAW1KJJ4_POPJA</name>